<dbReference type="GO" id="GO:0000978">
    <property type="term" value="F:RNA polymerase II cis-regulatory region sequence-specific DNA binding"/>
    <property type="evidence" value="ECO:0007669"/>
    <property type="project" value="TreeGrafter"/>
</dbReference>
<evidence type="ECO:0000256" key="1">
    <source>
        <dbReference type="ARBA" id="ARBA00004123"/>
    </source>
</evidence>
<dbReference type="Pfam" id="PF00096">
    <property type="entry name" value="zf-C2H2"/>
    <property type="match status" value="5"/>
</dbReference>
<keyword evidence="8" id="KW-0238">DNA-binding</keyword>
<comment type="similarity">
    <text evidence="2">Belongs to the krueppel C2H2-type zinc-finger protein family.</text>
</comment>
<dbReference type="FunFam" id="3.30.160.60:FF:000931">
    <property type="entry name" value="zinc finger protein 697"/>
    <property type="match status" value="1"/>
</dbReference>
<feature type="domain" description="C2H2-type" evidence="13">
    <location>
        <begin position="407"/>
        <end position="434"/>
    </location>
</feature>
<evidence type="ECO:0000256" key="2">
    <source>
        <dbReference type="ARBA" id="ARBA00006991"/>
    </source>
</evidence>
<dbReference type="FunFam" id="3.30.160.60:FF:000624">
    <property type="entry name" value="zinc finger protein 697"/>
    <property type="match status" value="1"/>
</dbReference>
<dbReference type="GO" id="GO:0005634">
    <property type="term" value="C:nucleus"/>
    <property type="evidence" value="ECO:0007669"/>
    <property type="project" value="UniProtKB-SubCell"/>
</dbReference>
<keyword evidence="10" id="KW-0539">Nucleus</keyword>
<dbReference type="SUPFAM" id="SSF57667">
    <property type="entry name" value="beta-beta-alpha zinc fingers"/>
    <property type="match status" value="3"/>
</dbReference>
<feature type="domain" description="C2H2-type" evidence="13">
    <location>
        <begin position="351"/>
        <end position="378"/>
    </location>
</feature>
<feature type="domain" description="C2H2-type" evidence="13">
    <location>
        <begin position="379"/>
        <end position="406"/>
    </location>
</feature>
<feature type="domain" description="C2H2-type" evidence="13">
    <location>
        <begin position="435"/>
        <end position="459"/>
    </location>
</feature>
<dbReference type="PANTHER" id="PTHR23235">
    <property type="entry name" value="KRUEPPEL-LIKE TRANSCRIPTION FACTOR"/>
    <property type="match status" value="1"/>
</dbReference>
<evidence type="ECO:0000256" key="7">
    <source>
        <dbReference type="ARBA" id="ARBA00023015"/>
    </source>
</evidence>
<comment type="caution">
    <text evidence="14">The sequence shown here is derived from an EMBL/GenBank/DDBJ whole genome shotgun (WGS) entry which is preliminary data.</text>
</comment>
<evidence type="ECO:0000256" key="11">
    <source>
        <dbReference type="PROSITE-ProRule" id="PRU00042"/>
    </source>
</evidence>
<proteinExistence type="inferred from homology"/>
<evidence type="ECO:0000313" key="14">
    <source>
        <dbReference type="EMBL" id="GBM13819.1"/>
    </source>
</evidence>
<keyword evidence="9" id="KW-0804">Transcription</keyword>
<feature type="compositionally biased region" description="Polar residues" evidence="12">
    <location>
        <begin position="55"/>
        <end position="95"/>
    </location>
</feature>
<gene>
    <name evidence="14" type="primary">ZNF713_3</name>
    <name evidence="14" type="ORF">AVEN_44091_1</name>
</gene>
<feature type="compositionally biased region" description="Basic and acidic residues" evidence="12">
    <location>
        <begin position="162"/>
        <end position="179"/>
    </location>
</feature>
<organism evidence="14 15">
    <name type="scientific">Araneus ventricosus</name>
    <name type="common">Orbweaver spider</name>
    <name type="synonym">Epeira ventricosa</name>
    <dbReference type="NCBI Taxonomy" id="182803"/>
    <lineage>
        <taxon>Eukaryota</taxon>
        <taxon>Metazoa</taxon>
        <taxon>Ecdysozoa</taxon>
        <taxon>Arthropoda</taxon>
        <taxon>Chelicerata</taxon>
        <taxon>Arachnida</taxon>
        <taxon>Araneae</taxon>
        <taxon>Araneomorphae</taxon>
        <taxon>Entelegynae</taxon>
        <taxon>Araneoidea</taxon>
        <taxon>Araneidae</taxon>
        <taxon>Araneus</taxon>
    </lineage>
</organism>
<feature type="region of interest" description="Disordered" evidence="12">
    <location>
        <begin position="43"/>
        <end position="98"/>
    </location>
</feature>
<dbReference type="Proteomes" id="UP000499080">
    <property type="component" value="Unassembled WGS sequence"/>
</dbReference>
<evidence type="ECO:0000256" key="10">
    <source>
        <dbReference type="ARBA" id="ARBA00023242"/>
    </source>
</evidence>
<evidence type="ECO:0000256" key="6">
    <source>
        <dbReference type="ARBA" id="ARBA00022833"/>
    </source>
</evidence>
<evidence type="ECO:0000256" key="4">
    <source>
        <dbReference type="ARBA" id="ARBA00022737"/>
    </source>
</evidence>
<dbReference type="GO" id="GO:0000981">
    <property type="term" value="F:DNA-binding transcription factor activity, RNA polymerase II-specific"/>
    <property type="evidence" value="ECO:0007669"/>
    <property type="project" value="TreeGrafter"/>
</dbReference>
<evidence type="ECO:0000256" key="8">
    <source>
        <dbReference type="ARBA" id="ARBA00023125"/>
    </source>
</evidence>
<keyword evidence="4" id="KW-0677">Repeat</keyword>
<dbReference type="AlphaFoldDB" id="A0A4Y2DC41"/>
<feature type="domain" description="C2H2-type" evidence="13">
    <location>
        <begin position="323"/>
        <end position="350"/>
    </location>
</feature>
<feature type="compositionally biased region" description="Basic and acidic residues" evidence="12">
    <location>
        <begin position="43"/>
        <end position="54"/>
    </location>
</feature>
<keyword evidence="3" id="KW-0479">Metal-binding</keyword>
<keyword evidence="7" id="KW-0805">Transcription regulation</keyword>
<keyword evidence="5 11" id="KW-0863">Zinc-finger</keyword>
<dbReference type="OrthoDB" id="6429687at2759"/>
<protein>
    <submittedName>
        <fullName evidence="14">Zinc finger protein 713</fullName>
    </submittedName>
</protein>
<keyword evidence="6" id="KW-0862">Zinc</keyword>
<sequence>MGRFLCQLCYTIVHYGEKHPCFFYKNHDTVYTLPHLEQSEEMETKHDEKKEKHTGITNVSSGNIIPAAQQNGNEESKETNSLLTENNEQIPSTPASKRKRKYSLFAGISTNAQHENSLDTSIPDSEFLQIPFRVRACEVKMKEIASFNSLSETFEPATNSESEVRGDYKRKPSPTRDDLQQNNCRSNVSTFCHSASGEKWESLADEMNWRSLNSGRGFFSESIKGITQKALLDSKSFCDASNSLVNTSFSMRIKEKDKSAFDVSRDLTVLRSSSNAALIVPSRLGDEDATVNQHLEFMKDADSAAGPSTIRRDSIRPGDIKPHTYYLCPKKFKRKSDLVRHHRTHTGEKPFVCDICGKEFKTKGNFNTHYRIHTEEKPFVCEICGKEFNRKESLGIHYRRHNGEKPYACNICGQNFSVQSNLKRHAQTHEGLKRYKCGVCGKIFSRNDNRNKHYKEQHQ</sequence>
<name>A0A4Y2DC41_ARAVE</name>
<evidence type="ECO:0000313" key="15">
    <source>
        <dbReference type="Proteomes" id="UP000499080"/>
    </source>
</evidence>
<dbReference type="InterPro" id="IPR036236">
    <property type="entry name" value="Znf_C2H2_sf"/>
</dbReference>
<evidence type="ECO:0000256" key="12">
    <source>
        <dbReference type="SAM" id="MobiDB-lite"/>
    </source>
</evidence>
<evidence type="ECO:0000256" key="3">
    <source>
        <dbReference type="ARBA" id="ARBA00022723"/>
    </source>
</evidence>
<dbReference type="PANTHER" id="PTHR23235:SF120">
    <property type="entry name" value="KRUPPEL-LIKE FACTOR 15"/>
    <property type="match status" value="1"/>
</dbReference>
<evidence type="ECO:0000259" key="13">
    <source>
        <dbReference type="PROSITE" id="PS50157"/>
    </source>
</evidence>
<dbReference type="InterPro" id="IPR013087">
    <property type="entry name" value="Znf_C2H2_type"/>
</dbReference>
<feature type="region of interest" description="Disordered" evidence="12">
    <location>
        <begin position="155"/>
        <end position="182"/>
    </location>
</feature>
<evidence type="ECO:0000256" key="9">
    <source>
        <dbReference type="ARBA" id="ARBA00023163"/>
    </source>
</evidence>
<dbReference type="GO" id="GO:0008270">
    <property type="term" value="F:zinc ion binding"/>
    <property type="evidence" value="ECO:0007669"/>
    <property type="project" value="UniProtKB-KW"/>
</dbReference>
<keyword evidence="15" id="KW-1185">Reference proteome</keyword>
<dbReference type="SMART" id="SM00355">
    <property type="entry name" value="ZnF_C2H2"/>
    <property type="match status" value="5"/>
</dbReference>
<reference evidence="14 15" key="1">
    <citation type="journal article" date="2019" name="Sci. Rep.">
        <title>Orb-weaving spider Araneus ventricosus genome elucidates the spidroin gene catalogue.</title>
        <authorList>
            <person name="Kono N."/>
            <person name="Nakamura H."/>
            <person name="Ohtoshi R."/>
            <person name="Moran D.A.P."/>
            <person name="Shinohara A."/>
            <person name="Yoshida Y."/>
            <person name="Fujiwara M."/>
            <person name="Mori M."/>
            <person name="Tomita M."/>
            <person name="Arakawa K."/>
        </authorList>
    </citation>
    <scope>NUCLEOTIDE SEQUENCE [LARGE SCALE GENOMIC DNA]</scope>
</reference>
<dbReference type="FunFam" id="3.30.160.60:FF:001480">
    <property type="entry name" value="Si:cabz01071911.3"/>
    <property type="match status" value="1"/>
</dbReference>
<dbReference type="PROSITE" id="PS50157">
    <property type="entry name" value="ZINC_FINGER_C2H2_2"/>
    <property type="match status" value="5"/>
</dbReference>
<comment type="subcellular location">
    <subcellularLocation>
        <location evidence="1">Nucleus</location>
    </subcellularLocation>
</comment>
<dbReference type="PROSITE" id="PS00028">
    <property type="entry name" value="ZINC_FINGER_C2H2_1"/>
    <property type="match status" value="4"/>
</dbReference>
<accession>A0A4Y2DC41</accession>
<dbReference type="Gene3D" id="3.30.160.60">
    <property type="entry name" value="Classic Zinc Finger"/>
    <property type="match status" value="5"/>
</dbReference>
<dbReference type="EMBL" id="BGPR01000335">
    <property type="protein sequence ID" value="GBM13819.1"/>
    <property type="molecule type" value="Genomic_DNA"/>
</dbReference>
<evidence type="ECO:0000256" key="5">
    <source>
        <dbReference type="ARBA" id="ARBA00022771"/>
    </source>
</evidence>